<accession>A0A4X2KC57</accession>
<feature type="region of interest" description="Disordered" evidence="1">
    <location>
        <begin position="181"/>
        <end position="203"/>
    </location>
</feature>
<dbReference type="OMA" id="FRYGMTI"/>
<reference evidence="4" key="1">
    <citation type="submission" date="2018-12" db="EMBL/GenBank/DDBJ databases">
        <authorList>
            <person name="Yazar S."/>
        </authorList>
    </citation>
    <scope>NUCLEOTIDE SEQUENCE [LARGE SCALE GENOMIC DNA]</scope>
</reference>
<organism evidence="3 4">
    <name type="scientific">Vombatus ursinus</name>
    <name type="common">Common wombat</name>
    <dbReference type="NCBI Taxonomy" id="29139"/>
    <lineage>
        <taxon>Eukaryota</taxon>
        <taxon>Metazoa</taxon>
        <taxon>Chordata</taxon>
        <taxon>Craniata</taxon>
        <taxon>Vertebrata</taxon>
        <taxon>Euteleostomi</taxon>
        <taxon>Mammalia</taxon>
        <taxon>Metatheria</taxon>
        <taxon>Diprotodontia</taxon>
        <taxon>Vombatidae</taxon>
        <taxon>Vombatus</taxon>
    </lineage>
</organism>
<dbReference type="PANTHER" id="PTHR37151">
    <property type="entry name" value="TRANSMEMBRANE PROTEIN 61"/>
    <property type="match status" value="1"/>
</dbReference>
<dbReference type="PANTHER" id="PTHR37151:SF1">
    <property type="entry name" value="TRANSMEMBRANE PROTEIN 61"/>
    <property type="match status" value="1"/>
</dbReference>
<reference evidence="3" key="2">
    <citation type="submission" date="2025-08" db="UniProtKB">
        <authorList>
            <consortium name="Ensembl"/>
        </authorList>
    </citation>
    <scope>IDENTIFICATION</scope>
</reference>
<dbReference type="InterPro" id="IPR028164">
    <property type="entry name" value="TMEM61"/>
</dbReference>
<evidence type="ECO:0000256" key="2">
    <source>
        <dbReference type="SAM" id="Phobius"/>
    </source>
</evidence>
<evidence type="ECO:0000313" key="4">
    <source>
        <dbReference type="Proteomes" id="UP000314987"/>
    </source>
</evidence>
<sequence length="247" mass="26402">MGMLDSMIPDVSSGSMGPLSPARLSFMLPVFSLFLCVQTCDRRVASSFRYGVTITGAVVLVTGTLCFAWWSDGDMEPSLSPGTKASLPGKAAPLAGTPAPTTAPPSALLRSVSFFCCGVGGMLLLWGLLWSAKANVRAAPRHYHSRLPRDLGYFTAEPVQKWSYSWSSTSVPTYEMAMTCSPPVPEEEEENGPPPYSRINGGRPVGLTRSISDGALLVPPQPEMWGNQGTAWVSPPPSYESIDARGL</sequence>
<keyword evidence="2" id="KW-1133">Transmembrane helix</keyword>
<dbReference type="Ensembl" id="ENSVURT00010010817.1">
    <property type="protein sequence ID" value="ENSVURP00010009534.1"/>
    <property type="gene ID" value="ENSVURG00010007377.1"/>
</dbReference>
<feature type="transmembrane region" description="Helical" evidence="2">
    <location>
        <begin position="50"/>
        <end position="70"/>
    </location>
</feature>
<reference evidence="3" key="3">
    <citation type="submission" date="2025-09" db="UniProtKB">
        <authorList>
            <consortium name="Ensembl"/>
        </authorList>
    </citation>
    <scope>IDENTIFICATION</scope>
</reference>
<feature type="transmembrane region" description="Helical" evidence="2">
    <location>
        <begin position="112"/>
        <end position="132"/>
    </location>
</feature>
<keyword evidence="2" id="KW-0812">Transmembrane</keyword>
<dbReference type="AlphaFoldDB" id="A0A4X2KC57"/>
<name>A0A4X2KC57_VOMUR</name>
<feature type="transmembrane region" description="Helical" evidence="2">
    <location>
        <begin position="20"/>
        <end position="38"/>
    </location>
</feature>
<protein>
    <recommendedName>
        <fullName evidence="5">Transmembrane protein 61</fullName>
    </recommendedName>
</protein>
<keyword evidence="4" id="KW-1185">Reference proteome</keyword>
<gene>
    <name evidence="3" type="primary">TMEM61</name>
</gene>
<proteinExistence type="predicted"/>
<dbReference type="Proteomes" id="UP000314987">
    <property type="component" value="Unassembled WGS sequence"/>
</dbReference>
<evidence type="ECO:0008006" key="5">
    <source>
        <dbReference type="Google" id="ProtNLM"/>
    </source>
</evidence>
<evidence type="ECO:0000256" key="1">
    <source>
        <dbReference type="SAM" id="MobiDB-lite"/>
    </source>
</evidence>
<keyword evidence="2" id="KW-0472">Membrane</keyword>
<evidence type="ECO:0000313" key="3">
    <source>
        <dbReference type="Ensembl" id="ENSVURP00010009534.1"/>
    </source>
</evidence>
<feature type="region of interest" description="Disordered" evidence="1">
    <location>
        <begin position="226"/>
        <end position="247"/>
    </location>
</feature>
<dbReference type="Pfam" id="PF15105">
    <property type="entry name" value="TMEM61"/>
    <property type="match status" value="1"/>
</dbReference>
<dbReference type="GeneTree" id="ENSGT00390000007464"/>